<feature type="domain" description="GP-PDE" evidence="2">
    <location>
        <begin position="525"/>
        <end position="822"/>
    </location>
</feature>
<name>A0A1V9ZL18_ACHHY</name>
<dbReference type="Proteomes" id="UP000243579">
    <property type="component" value="Unassembled WGS sequence"/>
</dbReference>
<dbReference type="InterPro" id="IPR029062">
    <property type="entry name" value="Class_I_gatase-like"/>
</dbReference>
<sequence>MLDELAEEILADAQSFAAYEATLQALPTILAGGATRIVADAQALVDAVAVSRRIMLETHALTTSALRYLANYDQGALLLAEYEKHCRARERGIAAMRERVHDVRRKWLHVGFRACQYPRTFEPPSVLPDVDDGASGAAEEPAVDEDLLSHQPAWIGGYGSNMKHAAKKPSREPNKKKPRSSANDDRLAHAARKRLENVQHRWGYLSYLVLRKHRLDRLQQIRRDRLLPDDADDGGDAAPNLAVATTFVESVVHSATLRVLWAAEVAALTADPLPLSSDAATVVRVCMLLCPSPFGGHFSAMYQRFFARECSAAGIAFDWRVFDVGRLEFPTRAQHDWAHGYLVCGGPGRVEGCWRGHLGAFVAHLMALDARIGALGQGHTVLAAAVGGAVARSVPSRLAWSLLEDKVPAQQTVKTAVRALPALHGDFVVSVPSAFQAATNAPNAAFVTRFKSARVLSFDGHPECGRVLLELLSREWGAPLPAEPAWPSGAGLVARKLAQLWGANATSGEDDPPDVLSRRLPARPLAIIAHKSADPKLAFLSDTVEYLAFAAGEGVDAVVLPLGLSRDGHPVVFPSPRLEALTDLPAVFPGLARAGRTRVVDLTLAELRALTILHSFAGGLKSPRASHGGGQTNRILALTAVLEHVARINATRATPLGLVFVFVEEDDVAFAGHTPPRRAQLWAVLDGALQVLVGAAPVHLLSRDATLLLTVRKLRPLWRFILQLPRTTAAPVASVAAQDAVAVARVADAILVAKAHPLLLPPVESRNESIVQLYHRAGVRVYVDLNDSVPTDLSVSNEPIRCQCLRADGVFVANPHTVLDGRRFFASGHRYIDDAYDELAEGFRLAAAHAEHEQLQREEADRGGDYAHHAYRYPFDTSVGVGLRQLPDVLDDALALLCGTNAAAECARQLAANSCAPRRPLQSLAPQPREAPPYRRAGVATTALAPRETSLEPRTPHTVGRPPAAPA</sequence>
<dbReference type="InterPro" id="IPR017946">
    <property type="entry name" value="PLC-like_Pdiesterase_TIM-brl"/>
</dbReference>
<dbReference type="InterPro" id="IPR030395">
    <property type="entry name" value="GP_PDE_dom"/>
</dbReference>
<comment type="caution">
    <text evidence="3">The sequence shown here is derived from an EMBL/GenBank/DDBJ whole genome shotgun (WGS) entry which is preliminary data.</text>
</comment>
<keyword evidence="4" id="KW-1185">Reference proteome</keyword>
<dbReference type="Pfam" id="PF03009">
    <property type="entry name" value="GDPD"/>
    <property type="match status" value="1"/>
</dbReference>
<dbReference type="AlphaFoldDB" id="A0A1V9ZL18"/>
<evidence type="ECO:0000313" key="3">
    <source>
        <dbReference type="EMBL" id="OQR98688.1"/>
    </source>
</evidence>
<dbReference type="OrthoDB" id="77894at2759"/>
<protein>
    <recommendedName>
        <fullName evidence="2">GP-PDE domain-containing protein</fullName>
    </recommendedName>
</protein>
<feature type="region of interest" description="Disordered" evidence="1">
    <location>
        <begin position="159"/>
        <end position="186"/>
    </location>
</feature>
<dbReference type="EMBL" id="JNBR01000081">
    <property type="protein sequence ID" value="OQR98688.1"/>
    <property type="molecule type" value="Genomic_DNA"/>
</dbReference>
<dbReference type="Gene3D" id="3.40.50.880">
    <property type="match status" value="1"/>
</dbReference>
<dbReference type="SUPFAM" id="SSF52317">
    <property type="entry name" value="Class I glutamine amidotransferase-like"/>
    <property type="match status" value="1"/>
</dbReference>
<proteinExistence type="predicted"/>
<evidence type="ECO:0000256" key="1">
    <source>
        <dbReference type="SAM" id="MobiDB-lite"/>
    </source>
</evidence>
<organism evidence="3 4">
    <name type="scientific">Achlya hypogyna</name>
    <name type="common">Oomycete</name>
    <name type="synonym">Protoachlya hypogyna</name>
    <dbReference type="NCBI Taxonomy" id="1202772"/>
    <lineage>
        <taxon>Eukaryota</taxon>
        <taxon>Sar</taxon>
        <taxon>Stramenopiles</taxon>
        <taxon>Oomycota</taxon>
        <taxon>Saprolegniomycetes</taxon>
        <taxon>Saprolegniales</taxon>
        <taxon>Achlyaceae</taxon>
        <taxon>Achlya</taxon>
    </lineage>
</organism>
<feature type="region of interest" description="Disordered" evidence="1">
    <location>
        <begin position="919"/>
        <end position="967"/>
    </location>
</feature>
<dbReference type="PROSITE" id="PS51704">
    <property type="entry name" value="GP_PDE"/>
    <property type="match status" value="1"/>
</dbReference>
<dbReference type="GO" id="GO:0008081">
    <property type="term" value="F:phosphoric diester hydrolase activity"/>
    <property type="evidence" value="ECO:0007669"/>
    <property type="project" value="InterPro"/>
</dbReference>
<dbReference type="SUPFAM" id="SSF51695">
    <property type="entry name" value="PLC-like phosphodiesterases"/>
    <property type="match status" value="1"/>
</dbReference>
<reference evidence="3 4" key="1">
    <citation type="journal article" date="2014" name="Genome Biol. Evol.">
        <title>The secreted proteins of Achlya hypogyna and Thraustotheca clavata identify the ancestral oomycete secretome and reveal gene acquisitions by horizontal gene transfer.</title>
        <authorList>
            <person name="Misner I."/>
            <person name="Blouin N."/>
            <person name="Leonard G."/>
            <person name="Richards T.A."/>
            <person name="Lane C.E."/>
        </authorList>
    </citation>
    <scope>NUCLEOTIDE SEQUENCE [LARGE SCALE GENOMIC DNA]</scope>
    <source>
        <strain evidence="3 4">ATCC 48635</strain>
    </source>
</reference>
<gene>
    <name evidence="3" type="ORF">ACHHYP_08262</name>
</gene>
<accession>A0A1V9ZL18</accession>
<dbReference type="Gene3D" id="3.20.20.190">
    <property type="entry name" value="Phosphatidylinositol (PI) phosphodiesterase"/>
    <property type="match status" value="1"/>
</dbReference>
<dbReference type="GO" id="GO:0006629">
    <property type="term" value="P:lipid metabolic process"/>
    <property type="evidence" value="ECO:0007669"/>
    <property type="project" value="InterPro"/>
</dbReference>
<evidence type="ECO:0000313" key="4">
    <source>
        <dbReference type="Proteomes" id="UP000243579"/>
    </source>
</evidence>
<evidence type="ECO:0000259" key="2">
    <source>
        <dbReference type="PROSITE" id="PS51704"/>
    </source>
</evidence>